<evidence type="ECO:0000313" key="2">
    <source>
        <dbReference type="EMBL" id="BDZ51541.1"/>
    </source>
</evidence>
<gene>
    <name evidence="2" type="ORF">GCM10025867_37820</name>
</gene>
<name>A0ABN6Y6C0_9MICO</name>
<dbReference type="Proteomes" id="UP001321486">
    <property type="component" value="Chromosome"/>
</dbReference>
<evidence type="ECO:0000256" key="1">
    <source>
        <dbReference type="SAM" id="Phobius"/>
    </source>
</evidence>
<keyword evidence="1" id="KW-1133">Transmembrane helix</keyword>
<accession>A0ABN6Y6C0</accession>
<keyword evidence="3" id="KW-1185">Reference proteome</keyword>
<feature type="transmembrane region" description="Helical" evidence="1">
    <location>
        <begin position="128"/>
        <end position="148"/>
    </location>
</feature>
<keyword evidence="1" id="KW-0472">Membrane</keyword>
<sequence>MQGAAPGVVDDWRARQAEWKLQYDQWKRQQADLSRDLREQRTAESARLQAEALERARLDRLANPRTSGPFVAMSLGVAVIVGALASSIAWSALGIRDFQTAFGFAAATGVVGLSMVVAGLLRRRSGFLAFVAIALTLVTVLLLTGRAFDTSLFDGLPSFTFSF</sequence>
<reference evidence="3" key="1">
    <citation type="journal article" date="2019" name="Int. J. Syst. Evol. Microbiol.">
        <title>The Global Catalogue of Microorganisms (GCM) 10K type strain sequencing project: providing services to taxonomists for standard genome sequencing and annotation.</title>
        <authorList>
            <consortium name="The Broad Institute Genomics Platform"/>
            <consortium name="The Broad Institute Genome Sequencing Center for Infectious Disease"/>
            <person name="Wu L."/>
            <person name="Ma J."/>
        </authorList>
    </citation>
    <scope>NUCLEOTIDE SEQUENCE [LARGE SCALE GENOMIC DNA]</scope>
    <source>
        <strain evidence="3">NBRC 108728</strain>
    </source>
</reference>
<feature type="transmembrane region" description="Helical" evidence="1">
    <location>
        <begin position="70"/>
        <end position="95"/>
    </location>
</feature>
<keyword evidence="1" id="KW-0812">Transmembrane</keyword>
<proteinExistence type="predicted"/>
<organism evidence="2 3">
    <name type="scientific">Frondihabitans sucicola</name>
    <dbReference type="NCBI Taxonomy" id="1268041"/>
    <lineage>
        <taxon>Bacteria</taxon>
        <taxon>Bacillati</taxon>
        <taxon>Actinomycetota</taxon>
        <taxon>Actinomycetes</taxon>
        <taxon>Micrococcales</taxon>
        <taxon>Microbacteriaceae</taxon>
        <taxon>Frondihabitans</taxon>
    </lineage>
</organism>
<dbReference type="EMBL" id="AP027732">
    <property type="protein sequence ID" value="BDZ51541.1"/>
    <property type="molecule type" value="Genomic_DNA"/>
</dbReference>
<evidence type="ECO:0000313" key="3">
    <source>
        <dbReference type="Proteomes" id="UP001321486"/>
    </source>
</evidence>
<feature type="transmembrane region" description="Helical" evidence="1">
    <location>
        <begin position="101"/>
        <end position="121"/>
    </location>
</feature>
<protein>
    <submittedName>
        <fullName evidence="2">Uncharacterized protein</fullName>
    </submittedName>
</protein>